<name>A0A167QGX2_CALVF</name>
<feature type="compositionally biased region" description="Polar residues" evidence="1">
    <location>
        <begin position="86"/>
        <end position="100"/>
    </location>
</feature>
<feature type="region of interest" description="Disordered" evidence="1">
    <location>
        <begin position="73"/>
        <end position="110"/>
    </location>
</feature>
<gene>
    <name evidence="2" type="ORF">CALVIDRAFT_561078</name>
</gene>
<accession>A0A167QGX2</accession>
<evidence type="ECO:0000313" key="3">
    <source>
        <dbReference type="Proteomes" id="UP000076738"/>
    </source>
</evidence>
<reference evidence="2 3" key="1">
    <citation type="journal article" date="2016" name="Mol. Biol. Evol.">
        <title>Comparative Genomics of Early-Diverging Mushroom-Forming Fungi Provides Insights into the Origins of Lignocellulose Decay Capabilities.</title>
        <authorList>
            <person name="Nagy L.G."/>
            <person name="Riley R."/>
            <person name="Tritt A."/>
            <person name="Adam C."/>
            <person name="Daum C."/>
            <person name="Floudas D."/>
            <person name="Sun H."/>
            <person name="Yadav J.S."/>
            <person name="Pangilinan J."/>
            <person name="Larsson K.H."/>
            <person name="Matsuura K."/>
            <person name="Barry K."/>
            <person name="Labutti K."/>
            <person name="Kuo R."/>
            <person name="Ohm R.A."/>
            <person name="Bhattacharya S.S."/>
            <person name="Shirouzu T."/>
            <person name="Yoshinaga Y."/>
            <person name="Martin F.M."/>
            <person name="Grigoriev I.V."/>
            <person name="Hibbett D.S."/>
        </authorList>
    </citation>
    <scope>NUCLEOTIDE SEQUENCE [LARGE SCALE GENOMIC DNA]</scope>
    <source>
        <strain evidence="2 3">TUFC12733</strain>
    </source>
</reference>
<keyword evidence="3" id="KW-1185">Reference proteome</keyword>
<evidence type="ECO:0000313" key="2">
    <source>
        <dbReference type="EMBL" id="KZO99749.1"/>
    </source>
</evidence>
<organism evidence="2 3">
    <name type="scientific">Calocera viscosa (strain TUFC12733)</name>
    <dbReference type="NCBI Taxonomy" id="1330018"/>
    <lineage>
        <taxon>Eukaryota</taxon>
        <taxon>Fungi</taxon>
        <taxon>Dikarya</taxon>
        <taxon>Basidiomycota</taxon>
        <taxon>Agaricomycotina</taxon>
        <taxon>Dacrymycetes</taxon>
        <taxon>Dacrymycetales</taxon>
        <taxon>Dacrymycetaceae</taxon>
        <taxon>Calocera</taxon>
    </lineage>
</organism>
<proteinExistence type="predicted"/>
<evidence type="ECO:0000256" key="1">
    <source>
        <dbReference type="SAM" id="MobiDB-lite"/>
    </source>
</evidence>
<protein>
    <submittedName>
        <fullName evidence="2">Uncharacterized protein</fullName>
    </submittedName>
</protein>
<dbReference type="AlphaFoldDB" id="A0A167QGX2"/>
<dbReference type="OrthoDB" id="3397483at2759"/>
<feature type="region of interest" description="Disordered" evidence="1">
    <location>
        <begin position="1"/>
        <end position="27"/>
    </location>
</feature>
<sequence length="314" mass="34649">MHPEFSARPVKPISQSSAPAEKNVSAVHLPRLENRTFAGHETDRESKFNGPHHLMGIIGHAEECHSGAHTTIHAKGTGAAGAPSTIVKTSSMHGSSSGETELTGDPGSDCGTSSAITSVRELDLIDMKVENLREDEVVAIIDWAISMRQYPSPSLLRGKTFGHFDPRQFPPEFSMDVEDIEPVFESPKGGLCILTRGLGAWGPMKVVAYSQLGNQMFIQLPSDAYDVLYRFQDAFNISKGEEDRWRILPYTIFKGDRILTPDDDDDVAQCSHVRVDQVLADRAVCYDRDALRGTNRSARQNALRRLGFFPHITS</sequence>
<dbReference type="EMBL" id="KV417271">
    <property type="protein sequence ID" value="KZO99749.1"/>
    <property type="molecule type" value="Genomic_DNA"/>
</dbReference>
<dbReference type="Proteomes" id="UP000076738">
    <property type="component" value="Unassembled WGS sequence"/>
</dbReference>